<organism evidence="16 17">
    <name type="scientific">Hypsibius exemplaris</name>
    <name type="common">Freshwater tardigrade</name>
    <dbReference type="NCBI Taxonomy" id="2072580"/>
    <lineage>
        <taxon>Eukaryota</taxon>
        <taxon>Metazoa</taxon>
        <taxon>Ecdysozoa</taxon>
        <taxon>Tardigrada</taxon>
        <taxon>Eutardigrada</taxon>
        <taxon>Parachela</taxon>
        <taxon>Hypsibioidea</taxon>
        <taxon>Hypsibiidae</taxon>
        <taxon>Hypsibius</taxon>
    </lineage>
</organism>
<dbReference type="InterPro" id="IPR002659">
    <property type="entry name" value="Glyco_trans_31"/>
</dbReference>
<keyword evidence="6" id="KW-0808">Transferase</keyword>
<comment type="caution">
    <text evidence="16">The sequence shown here is derived from an EMBL/GenBank/DDBJ whole genome shotgun (WGS) entry which is preliminary data.</text>
</comment>
<dbReference type="OrthoDB" id="434989at2759"/>
<name>A0A1W0WDQ7_HYPEX</name>
<evidence type="ECO:0000256" key="2">
    <source>
        <dbReference type="ARBA" id="ARBA00001946"/>
    </source>
</evidence>
<evidence type="ECO:0000256" key="13">
    <source>
        <dbReference type="ARBA" id="ARBA00023136"/>
    </source>
</evidence>
<evidence type="ECO:0000256" key="1">
    <source>
        <dbReference type="ARBA" id="ARBA00001936"/>
    </source>
</evidence>
<evidence type="ECO:0000256" key="11">
    <source>
        <dbReference type="ARBA" id="ARBA00022989"/>
    </source>
</evidence>
<dbReference type="GO" id="GO:1990817">
    <property type="term" value="F:poly(A) RNA polymerase activity"/>
    <property type="evidence" value="ECO:0007669"/>
    <property type="project" value="TreeGrafter"/>
</dbReference>
<reference evidence="17" key="1">
    <citation type="submission" date="2017-01" db="EMBL/GenBank/DDBJ databases">
        <title>Comparative genomics of anhydrobiosis in the tardigrade Hypsibius dujardini.</title>
        <authorList>
            <person name="Yoshida Y."/>
            <person name="Koutsovoulos G."/>
            <person name="Laetsch D."/>
            <person name="Stevens L."/>
            <person name="Kumar S."/>
            <person name="Horikawa D."/>
            <person name="Ishino K."/>
            <person name="Komine S."/>
            <person name="Tomita M."/>
            <person name="Blaxter M."/>
            <person name="Arakawa K."/>
        </authorList>
    </citation>
    <scope>NUCLEOTIDE SEQUENCE [LARGE SCALE GENOMIC DNA]</scope>
    <source>
        <strain evidence="17">Z151</strain>
    </source>
</reference>
<accession>A0A1W0WDQ7</accession>
<keyword evidence="8" id="KW-0479">Metal-binding</keyword>
<dbReference type="GO" id="GO:0031123">
    <property type="term" value="P:RNA 3'-end processing"/>
    <property type="evidence" value="ECO:0007669"/>
    <property type="project" value="TreeGrafter"/>
</dbReference>
<dbReference type="InterPro" id="IPR043519">
    <property type="entry name" value="NT_sf"/>
</dbReference>
<dbReference type="EMBL" id="MTYJ01000127">
    <property type="protein sequence ID" value="OQV13297.1"/>
    <property type="molecule type" value="Genomic_DNA"/>
</dbReference>
<dbReference type="SUPFAM" id="SSF81301">
    <property type="entry name" value="Nucleotidyltransferase"/>
    <property type="match status" value="1"/>
</dbReference>
<dbReference type="Pfam" id="PF22600">
    <property type="entry name" value="MTPAP-like_central"/>
    <property type="match status" value="1"/>
</dbReference>
<comment type="similarity">
    <text evidence="4">Belongs to the glycosyltransferase 31 family.</text>
</comment>
<dbReference type="GO" id="GO:0016758">
    <property type="term" value="F:hexosyltransferase activity"/>
    <property type="evidence" value="ECO:0007669"/>
    <property type="project" value="InterPro"/>
</dbReference>
<dbReference type="Pfam" id="PF01762">
    <property type="entry name" value="Galactosyl_T"/>
    <property type="match status" value="1"/>
</dbReference>
<keyword evidence="10" id="KW-0735">Signal-anchor</keyword>
<evidence type="ECO:0000313" key="17">
    <source>
        <dbReference type="Proteomes" id="UP000192578"/>
    </source>
</evidence>
<evidence type="ECO:0000256" key="7">
    <source>
        <dbReference type="ARBA" id="ARBA00022692"/>
    </source>
</evidence>
<sequence length="984" mass="111867">MWTVRFDSPVRICWRTGMRKFVHPSLRHCSHFPAAPTNSRNYSSNAASTDRMATRDAGKERNFMEEQNFRRAQAFRSVLVQVPSAQFAGALQQQCQEFGLVKSMFHYRQHDKDFILTEMESRDAVSGLVTAGGHQKRDDIVPVRTRLLDGSGLKRSKPVTGDLLLVEDCFSPLENIDNELRGLTDISAQMDALYQRAKLPELGCRLRYFISSQIEDAISGVFPCNRVYLFGSSVNGFGHQNSDVDLILDFDVAHTDKIVSDSSLRFAAKCAAGNERVQTQRSLELLADHLQYLLPGYSNVQRILLARVPIVKFNHEVSGTQCDLSITNMTGLIMSDYLFTLGQIDERLRALVVTIRRWAKAQRLTNPHPGRWITNFTLTIMAVFFMQQRHLLPPLNQLKRDLPRHEPAGNGFDDEMKTLLVEFFEFYSSFDFKRQAISVIEGVAYPKPDFGSLFIENPVETNLNICKNLSADELDRVVVSIRTAVWSLQGSPDSSSDGGPGILKLFTEFGKEHKVSAQRPQDATIVSGYFDGSQRDSSPSRKYMPDQVVVQMSTANDLRKKDLYSPLTVPCFMEVNSGGTTTMSAAFTPVDHQQTLTAREYEILQRNHLRYVTCRTKAQVPGIAIFVCSFFTTMGIQQKVLMKHLPYPMTHRYFLVAPLIVAVTSRQIFLDRRRAKLRHEFFLSQGYVNYTANDNLFHPVYTRARIQQNCGFHFAIASAPRNFKARRTIRRTLKRLLQTNSSACSKFASLLFYVGKTSDETTATWLEREFRENPDDMALVDFCDAYENLPIKTYNMMRFIDKKYPNSTKFVVKMDDDVMPNVHLFSRCFPAMAVDPSFGIFGWVSVDNVADAKGKYAIIPGRYTNATFPAFTHGPAYAVRRSDLPRLLRAAVTTPVLNLEDVWWTGMVAESAGVGRKNATRFLQMYSHRTPKDFDIDTEKTMERAFFFHRITGTTFARVYSKYRKNCDASPSDAALCKPHSENQ</sequence>
<evidence type="ECO:0000256" key="10">
    <source>
        <dbReference type="ARBA" id="ARBA00022968"/>
    </source>
</evidence>
<dbReference type="SUPFAM" id="SSF53448">
    <property type="entry name" value="Nucleotide-diphospho-sugar transferases"/>
    <property type="match status" value="1"/>
</dbReference>
<keyword evidence="9" id="KW-0460">Magnesium</keyword>
<evidence type="ECO:0000256" key="9">
    <source>
        <dbReference type="ARBA" id="ARBA00022842"/>
    </source>
</evidence>
<keyword evidence="12" id="KW-0333">Golgi apparatus</keyword>
<keyword evidence="11" id="KW-1133">Transmembrane helix</keyword>
<dbReference type="PANTHER" id="PTHR12271:SF133">
    <property type="entry name" value="POLY(A) RNA POLYMERASE, MITOCHONDRIAL"/>
    <property type="match status" value="1"/>
</dbReference>
<dbReference type="Proteomes" id="UP000192578">
    <property type="component" value="Unassembled WGS sequence"/>
</dbReference>
<evidence type="ECO:0000259" key="14">
    <source>
        <dbReference type="Pfam" id="PF03828"/>
    </source>
</evidence>
<dbReference type="PANTHER" id="PTHR12271">
    <property type="entry name" value="POLY A POLYMERASE CID PAP -RELATED"/>
    <property type="match status" value="1"/>
</dbReference>
<comment type="cofactor">
    <cofactor evidence="2">
        <name>Mg(2+)</name>
        <dbReference type="ChEBI" id="CHEBI:18420"/>
    </cofactor>
</comment>
<keyword evidence="13" id="KW-0472">Membrane</keyword>
<evidence type="ECO:0000313" key="16">
    <source>
        <dbReference type="EMBL" id="OQV13297.1"/>
    </source>
</evidence>
<evidence type="ECO:0000256" key="3">
    <source>
        <dbReference type="ARBA" id="ARBA00004323"/>
    </source>
</evidence>
<evidence type="ECO:0000256" key="8">
    <source>
        <dbReference type="ARBA" id="ARBA00022723"/>
    </source>
</evidence>
<feature type="domain" description="PAP-associated" evidence="14">
    <location>
        <begin position="418"/>
        <end position="463"/>
    </location>
</feature>
<evidence type="ECO:0000256" key="12">
    <source>
        <dbReference type="ARBA" id="ARBA00023034"/>
    </source>
</evidence>
<dbReference type="SUPFAM" id="SSF81631">
    <property type="entry name" value="PAP/OAS1 substrate-binding domain"/>
    <property type="match status" value="1"/>
</dbReference>
<evidence type="ECO:0000256" key="5">
    <source>
        <dbReference type="ARBA" id="ARBA00022676"/>
    </source>
</evidence>
<dbReference type="InterPro" id="IPR029044">
    <property type="entry name" value="Nucleotide-diphossugar_trans"/>
</dbReference>
<evidence type="ECO:0000259" key="15">
    <source>
        <dbReference type="Pfam" id="PF22600"/>
    </source>
</evidence>
<proteinExistence type="inferred from homology"/>
<dbReference type="InterPro" id="IPR054708">
    <property type="entry name" value="MTPAP-like_central"/>
</dbReference>
<gene>
    <name evidence="16" type="ORF">BV898_12503</name>
</gene>
<comment type="cofactor">
    <cofactor evidence="1">
        <name>Mn(2+)</name>
        <dbReference type="ChEBI" id="CHEBI:29035"/>
    </cofactor>
</comment>
<dbReference type="Gene3D" id="3.30.460.10">
    <property type="entry name" value="Beta Polymerase, domain 2"/>
    <property type="match status" value="1"/>
</dbReference>
<protein>
    <submittedName>
        <fullName evidence="16">Poly(A) RNA polymerase, mitochondrial</fullName>
    </submittedName>
</protein>
<comment type="subcellular location">
    <subcellularLocation>
        <location evidence="3">Golgi apparatus membrane</location>
        <topology evidence="3">Single-pass type II membrane protein</topology>
    </subcellularLocation>
</comment>
<keyword evidence="7" id="KW-0812">Transmembrane</keyword>
<dbReference type="GO" id="GO:0046872">
    <property type="term" value="F:metal ion binding"/>
    <property type="evidence" value="ECO:0007669"/>
    <property type="project" value="UniProtKB-KW"/>
</dbReference>
<evidence type="ECO:0000256" key="6">
    <source>
        <dbReference type="ARBA" id="ARBA00022679"/>
    </source>
</evidence>
<dbReference type="CDD" id="cd05402">
    <property type="entry name" value="NT_PAP_TUTase"/>
    <property type="match status" value="1"/>
</dbReference>
<dbReference type="Gene3D" id="1.10.1410.10">
    <property type="match status" value="1"/>
</dbReference>
<dbReference type="AlphaFoldDB" id="A0A1W0WDQ7"/>
<keyword evidence="17" id="KW-1185">Reference proteome</keyword>
<dbReference type="GO" id="GO:0000139">
    <property type="term" value="C:Golgi membrane"/>
    <property type="evidence" value="ECO:0007669"/>
    <property type="project" value="UniProtKB-SubCell"/>
</dbReference>
<keyword evidence="5" id="KW-0328">Glycosyltransferase</keyword>
<feature type="domain" description="Poly(A) RNA polymerase mitochondrial-like central palm" evidence="15">
    <location>
        <begin position="186"/>
        <end position="338"/>
    </location>
</feature>
<evidence type="ECO:0000256" key="4">
    <source>
        <dbReference type="ARBA" id="ARBA00008661"/>
    </source>
</evidence>
<dbReference type="InterPro" id="IPR002058">
    <property type="entry name" value="PAP_assoc"/>
</dbReference>
<dbReference type="Pfam" id="PF03828">
    <property type="entry name" value="PAP_assoc"/>
    <property type="match status" value="1"/>
</dbReference>